<organism evidence="10 11">
    <name type="scientific">Linderina pennispora</name>
    <dbReference type="NCBI Taxonomy" id="61395"/>
    <lineage>
        <taxon>Eukaryota</taxon>
        <taxon>Fungi</taxon>
        <taxon>Fungi incertae sedis</taxon>
        <taxon>Zoopagomycota</taxon>
        <taxon>Kickxellomycotina</taxon>
        <taxon>Kickxellomycetes</taxon>
        <taxon>Kickxellales</taxon>
        <taxon>Kickxellaceae</taxon>
        <taxon>Linderina</taxon>
    </lineage>
</organism>
<dbReference type="Proteomes" id="UP000193922">
    <property type="component" value="Unassembled WGS sequence"/>
</dbReference>
<dbReference type="STRING" id="61395.A0A1Y1W2Z2"/>
<dbReference type="SUPFAM" id="SSF50249">
    <property type="entry name" value="Nucleic acid-binding proteins"/>
    <property type="match status" value="1"/>
</dbReference>
<dbReference type="GO" id="GO:0003677">
    <property type="term" value="F:DNA binding"/>
    <property type="evidence" value="ECO:0007669"/>
    <property type="project" value="UniProtKB-KW"/>
</dbReference>
<evidence type="ECO:0000259" key="9">
    <source>
        <dbReference type="Pfam" id="PF01336"/>
    </source>
</evidence>
<protein>
    <recommendedName>
        <fullName evidence="3">CST complex subunit STN1</fullName>
    </recommendedName>
    <alternativeName>
        <fullName evidence="8">Suppressor of cdc thirteen homolog</fullName>
    </alternativeName>
</protein>
<reference evidence="10 11" key="1">
    <citation type="submission" date="2016-07" db="EMBL/GenBank/DDBJ databases">
        <title>Pervasive Adenine N6-methylation of Active Genes in Fungi.</title>
        <authorList>
            <consortium name="DOE Joint Genome Institute"/>
            <person name="Mondo S.J."/>
            <person name="Dannebaum R.O."/>
            <person name="Kuo R.C."/>
            <person name="Labutti K."/>
            <person name="Haridas S."/>
            <person name="Kuo A."/>
            <person name="Salamov A."/>
            <person name="Ahrendt S.R."/>
            <person name="Lipzen A."/>
            <person name="Sullivan W."/>
            <person name="Andreopoulos W.B."/>
            <person name="Clum A."/>
            <person name="Lindquist E."/>
            <person name="Daum C."/>
            <person name="Ramamoorthy G.K."/>
            <person name="Gryganskyi A."/>
            <person name="Culley D."/>
            <person name="Magnuson J.K."/>
            <person name="James T.Y."/>
            <person name="O'Malley M.A."/>
            <person name="Stajich J.E."/>
            <person name="Spatafora J.W."/>
            <person name="Visel A."/>
            <person name="Grigoriev I.V."/>
        </authorList>
    </citation>
    <scope>NUCLEOTIDE SEQUENCE [LARGE SCALE GENOMIC DNA]</scope>
    <source>
        <strain evidence="10 11">ATCC 12442</strain>
    </source>
</reference>
<accession>A0A1Y1W2Z2</accession>
<comment type="subcellular location">
    <subcellularLocation>
        <location evidence="2">Chromosome</location>
        <location evidence="2">Telomere</location>
    </subcellularLocation>
    <subcellularLocation>
        <location evidence="1">Nucleus</location>
    </subcellularLocation>
</comment>
<dbReference type="RefSeq" id="XP_040741755.1">
    <property type="nucleotide sequence ID" value="XM_040890512.1"/>
</dbReference>
<sequence>MNLANKTYSGDLSSYGLDPLFWAPAKVPNTVFFIGSQHPLRIVELVRDHIDDGTGVIACVWFTSHEEQEEPELRQTHKLGTSVRVHGRLSEFRGERQVVINTLDVVGPNEETLGWLERLSLRSYLKKSSFK</sequence>
<evidence type="ECO:0000256" key="8">
    <source>
        <dbReference type="ARBA" id="ARBA00030039"/>
    </source>
</evidence>
<keyword evidence="7" id="KW-0539">Nucleus</keyword>
<dbReference type="OrthoDB" id="77828at2759"/>
<dbReference type="Gene3D" id="2.40.50.140">
    <property type="entry name" value="Nucleic acid-binding proteins"/>
    <property type="match status" value="1"/>
</dbReference>
<evidence type="ECO:0000256" key="1">
    <source>
        <dbReference type="ARBA" id="ARBA00004123"/>
    </source>
</evidence>
<dbReference type="GO" id="GO:0000781">
    <property type="term" value="C:chromosome, telomeric region"/>
    <property type="evidence" value="ECO:0007669"/>
    <property type="project" value="UniProtKB-SubCell"/>
</dbReference>
<dbReference type="PANTHER" id="PTHR13989:SF33">
    <property type="entry name" value="CST COMPLEX SUBUNIT STN1"/>
    <property type="match status" value="1"/>
</dbReference>
<keyword evidence="5" id="KW-0779">Telomere</keyword>
<evidence type="ECO:0000313" key="11">
    <source>
        <dbReference type="Proteomes" id="UP000193922"/>
    </source>
</evidence>
<keyword evidence="6" id="KW-0238">DNA-binding</keyword>
<dbReference type="GeneID" id="63807160"/>
<dbReference type="GO" id="GO:0005634">
    <property type="term" value="C:nucleus"/>
    <property type="evidence" value="ECO:0007669"/>
    <property type="project" value="UniProtKB-SubCell"/>
</dbReference>
<evidence type="ECO:0000256" key="2">
    <source>
        <dbReference type="ARBA" id="ARBA00004574"/>
    </source>
</evidence>
<dbReference type="PANTHER" id="PTHR13989">
    <property type="entry name" value="REPLICATION PROTEIN A-RELATED"/>
    <property type="match status" value="1"/>
</dbReference>
<dbReference type="InterPro" id="IPR012340">
    <property type="entry name" value="NA-bd_OB-fold"/>
</dbReference>
<keyword evidence="11" id="KW-1185">Reference proteome</keyword>
<name>A0A1Y1W2Z2_9FUNG</name>
<proteinExistence type="predicted"/>
<feature type="domain" description="OB" evidence="9">
    <location>
        <begin position="50"/>
        <end position="105"/>
    </location>
</feature>
<evidence type="ECO:0000313" key="10">
    <source>
        <dbReference type="EMBL" id="ORX67909.1"/>
    </source>
</evidence>
<dbReference type="InterPro" id="IPR040260">
    <property type="entry name" value="RFA2-like"/>
</dbReference>
<evidence type="ECO:0000256" key="4">
    <source>
        <dbReference type="ARBA" id="ARBA00022454"/>
    </source>
</evidence>
<evidence type="ECO:0000256" key="6">
    <source>
        <dbReference type="ARBA" id="ARBA00023125"/>
    </source>
</evidence>
<evidence type="ECO:0000256" key="5">
    <source>
        <dbReference type="ARBA" id="ARBA00022895"/>
    </source>
</evidence>
<dbReference type="Pfam" id="PF01336">
    <property type="entry name" value="tRNA_anti-codon"/>
    <property type="match status" value="1"/>
</dbReference>
<gene>
    <name evidence="10" type="ORF">DL89DRAFT_294447</name>
</gene>
<dbReference type="InterPro" id="IPR004365">
    <property type="entry name" value="NA-bd_OB_tRNA"/>
</dbReference>
<comment type="caution">
    <text evidence="10">The sequence shown here is derived from an EMBL/GenBank/DDBJ whole genome shotgun (WGS) entry which is preliminary data.</text>
</comment>
<dbReference type="EMBL" id="MCFD01000011">
    <property type="protein sequence ID" value="ORX67909.1"/>
    <property type="molecule type" value="Genomic_DNA"/>
</dbReference>
<dbReference type="AlphaFoldDB" id="A0A1Y1W2Z2"/>
<evidence type="ECO:0000256" key="7">
    <source>
        <dbReference type="ARBA" id="ARBA00023242"/>
    </source>
</evidence>
<keyword evidence="4" id="KW-0158">Chromosome</keyword>
<evidence type="ECO:0000256" key="3">
    <source>
        <dbReference type="ARBA" id="ARBA00017411"/>
    </source>
</evidence>